<reference evidence="3" key="2">
    <citation type="submission" date="2021-01" db="UniProtKB">
        <authorList>
            <consortium name="EnsemblMetazoa"/>
        </authorList>
    </citation>
    <scope>IDENTIFICATION</scope>
</reference>
<dbReference type="RefSeq" id="XP_782350.3">
    <property type="nucleotide sequence ID" value="XM_777257.3"/>
</dbReference>
<evidence type="ECO:0000313" key="3">
    <source>
        <dbReference type="EnsemblMetazoa" id="XP_782350"/>
    </source>
</evidence>
<evidence type="ECO:0000256" key="1">
    <source>
        <dbReference type="ARBA" id="ARBA00009176"/>
    </source>
</evidence>
<dbReference type="Gene3D" id="3.90.245.10">
    <property type="entry name" value="Ribonucleoside hydrolase-like"/>
    <property type="match status" value="1"/>
</dbReference>
<dbReference type="InParanoid" id="A0A7M7RBY8"/>
<dbReference type="RefSeq" id="XP_011661066.2">
    <property type="nucleotide sequence ID" value="XM_011662764.2"/>
</dbReference>
<evidence type="ECO:0000259" key="2">
    <source>
        <dbReference type="Pfam" id="PF01156"/>
    </source>
</evidence>
<organism evidence="3 4">
    <name type="scientific">Strongylocentrotus purpuratus</name>
    <name type="common">Purple sea urchin</name>
    <dbReference type="NCBI Taxonomy" id="7668"/>
    <lineage>
        <taxon>Eukaryota</taxon>
        <taxon>Metazoa</taxon>
        <taxon>Echinodermata</taxon>
        <taxon>Eleutherozoa</taxon>
        <taxon>Echinozoa</taxon>
        <taxon>Echinoidea</taxon>
        <taxon>Euechinoidea</taxon>
        <taxon>Echinacea</taxon>
        <taxon>Camarodonta</taxon>
        <taxon>Echinidea</taxon>
        <taxon>Strongylocentrotidae</taxon>
        <taxon>Strongylocentrotus</taxon>
    </lineage>
</organism>
<dbReference type="InterPro" id="IPR001910">
    <property type="entry name" value="Inosine/uridine_hydrolase_dom"/>
</dbReference>
<accession>A0A7M7RBY8</accession>
<dbReference type="OMA" id="NWRLKEF"/>
<dbReference type="InterPro" id="IPR036452">
    <property type="entry name" value="Ribo_hydro-like"/>
</dbReference>
<reference evidence="4" key="1">
    <citation type="submission" date="2015-02" db="EMBL/GenBank/DDBJ databases">
        <title>Genome sequencing for Strongylocentrotus purpuratus.</title>
        <authorList>
            <person name="Murali S."/>
            <person name="Liu Y."/>
            <person name="Vee V."/>
            <person name="English A."/>
            <person name="Wang M."/>
            <person name="Skinner E."/>
            <person name="Han Y."/>
            <person name="Muzny D.M."/>
            <person name="Worley K.C."/>
            <person name="Gibbs R.A."/>
        </authorList>
    </citation>
    <scope>NUCLEOTIDE SEQUENCE</scope>
</reference>
<dbReference type="EnsemblMetazoa" id="XM_777257">
    <property type="protein sequence ID" value="XP_782350"/>
    <property type="gene ID" value="LOC576997"/>
</dbReference>
<feature type="domain" description="Inosine/uridine-preferring nucleoside hydrolase" evidence="2">
    <location>
        <begin position="8"/>
        <end position="304"/>
    </location>
</feature>
<sequence>MEDRTTMVIDCDAGIDDAVAIMMALAEPRVNLIGITCVNGNTPVEKVTINVLRVLQKCGRLDIPVYSGTTKDFLGTAPVTSAHGQDGLGDFPNPETPPSGDLVQSEHAVEALIFMANEHQGEITLVAIGPLTNVALAMKLDLQFTSKLKELVIMGGNILATGTRFPASEFNFTVDPTAAHIVVTGTQCPTTLVPLETCISCSISTSWFESLHHSKKAKFVAAMYTDRLKKAKTDKKSVCMVADGCAMVVAICKAAIKKATHTPCQIELHEGMTKGQMVTSKIYRPWAKSFPGPEINVVIELDMEIYHTMLDETVR</sequence>
<dbReference type="EnsemblMetazoa" id="XM_011662764">
    <property type="protein sequence ID" value="XP_011661066"/>
    <property type="gene ID" value="LOC576997"/>
</dbReference>
<dbReference type="PANTHER" id="PTHR46190:SF1">
    <property type="entry name" value="SI:CH211-201H21.5"/>
    <property type="match status" value="1"/>
</dbReference>
<name>A0A7M7RBY8_STRPU</name>
<dbReference type="InterPro" id="IPR052775">
    <property type="entry name" value="IUN_hydrolase"/>
</dbReference>
<dbReference type="FunCoup" id="A0A7M7RBY8">
    <property type="interactions" value="143"/>
</dbReference>
<dbReference type="GO" id="GO:0016799">
    <property type="term" value="F:hydrolase activity, hydrolyzing N-glycosyl compounds"/>
    <property type="evidence" value="ECO:0007669"/>
    <property type="project" value="InterPro"/>
</dbReference>
<dbReference type="AlphaFoldDB" id="A0A7M7RBY8"/>
<evidence type="ECO:0000313" key="4">
    <source>
        <dbReference type="Proteomes" id="UP000007110"/>
    </source>
</evidence>
<dbReference type="Proteomes" id="UP000007110">
    <property type="component" value="Unassembled WGS sequence"/>
</dbReference>
<dbReference type="PANTHER" id="PTHR46190">
    <property type="entry name" value="SI:CH211-201H21.5-RELATED"/>
    <property type="match status" value="1"/>
</dbReference>
<keyword evidence="4" id="KW-1185">Reference proteome</keyword>
<proteinExistence type="inferred from homology"/>
<dbReference type="KEGG" id="spu:576997"/>
<dbReference type="OrthoDB" id="432381at2759"/>
<dbReference type="SUPFAM" id="SSF53590">
    <property type="entry name" value="Nucleoside hydrolase"/>
    <property type="match status" value="1"/>
</dbReference>
<comment type="similarity">
    <text evidence="1">Belongs to the IUNH family.</text>
</comment>
<dbReference type="GeneID" id="576997"/>
<protein>
    <recommendedName>
        <fullName evidence="2">Inosine/uridine-preferring nucleoside hydrolase domain-containing protein</fullName>
    </recommendedName>
</protein>
<dbReference type="Pfam" id="PF01156">
    <property type="entry name" value="IU_nuc_hydro"/>
    <property type="match status" value="1"/>
</dbReference>